<feature type="region of interest" description="Disordered" evidence="1">
    <location>
        <begin position="493"/>
        <end position="521"/>
    </location>
</feature>
<gene>
    <name evidence="2" type="ORF">CMEL01_11922</name>
</gene>
<evidence type="ECO:0000313" key="3">
    <source>
        <dbReference type="Proteomes" id="UP001239795"/>
    </source>
</evidence>
<keyword evidence="3" id="KW-1185">Reference proteome</keyword>
<organism evidence="2 3">
    <name type="scientific">Colletotrichum melonis</name>
    <dbReference type="NCBI Taxonomy" id="1209925"/>
    <lineage>
        <taxon>Eukaryota</taxon>
        <taxon>Fungi</taxon>
        <taxon>Dikarya</taxon>
        <taxon>Ascomycota</taxon>
        <taxon>Pezizomycotina</taxon>
        <taxon>Sordariomycetes</taxon>
        <taxon>Hypocreomycetidae</taxon>
        <taxon>Glomerellales</taxon>
        <taxon>Glomerellaceae</taxon>
        <taxon>Colletotrichum</taxon>
        <taxon>Colletotrichum acutatum species complex</taxon>
    </lineage>
</organism>
<comment type="caution">
    <text evidence="2">The sequence shown here is derived from an EMBL/GenBank/DDBJ whole genome shotgun (WGS) entry which is preliminary data.</text>
</comment>
<evidence type="ECO:0000256" key="1">
    <source>
        <dbReference type="SAM" id="MobiDB-lite"/>
    </source>
</evidence>
<dbReference type="AlphaFoldDB" id="A0AAI9UW76"/>
<dbReference type="Proteomes" id="UP001239795">
    <property type="component" value="Unassembled WGS sequence"/>
</dbReference>
<sequence length="581" mass="63714">MADESMAAANRAEIISCFKETHQKPWTSNPAPCHVAPITESSSVSENFTDSGYSSPDDPAIFDSRDRLQESKARPKGIPVKLGGRDLLRFKITPDKSTRDRFSHVINQIEPLLLARLKKKTGERIGLIAFRSMILGTAAENAHEHIVVLCPSQLLDTINEFFEKTKIIKELCEPSDQIPSISIIVEGREPRMMAQLLHSVMAMGPHPQSPDDIYMPGMQSLSGQCVVAKDTLGIAIIATCGGMIKVVDKTGKRMLYGMTAGHVFNDANSQITQDLANVWRPQYREEWLTPGRVWKRDGLQEKGPDCDWALLAPEHVWLFGANRYRTRDSSGQPIEHALTTEIGTFPPDTICQEVEMIDAPHSTKPGLLSSEPTRILLGAGDAFTQAYILTLDEGEVRSGDSGAWVVGSSSHDVFGHIVARDMFGDAYVVPLDQTFNDIRTSMDATSVQLASPQDFAAVAAAVAGDESLPDHVRRVDPFTVLTSWHEIWHPRGSNGMAQLPNDPNRSTALPDSAYGSADSTPQVSLSAMPICISDNLPSDFKATDDATEECIFGSFEPGGIHLWEEGQAGDDEVPDMSWRVF</sequence>
<evidence type="ECO:0000313" key="2">
    <source>
        <dbReference type="EMBL" id="KAK1465930.1"/>
    </source>
</evidence>
<reference evidence="2 3" key="1">
    <citation type="submission" date="2016-10" db="EMBL/GenBank/DDBJ databases">
        <title>The genome sequence of Colletotrichum fioriniae PJ7.</title>
        <authorList>
            <person name="Baroncelli R."/>
        </authorList>
    </citation>
    <scope>NUCLEOTIDE SEQUENCE [LARGE SCALE GENOMIC DNA]</scope>
    <source>
        <strain evidence="2">Col 31</strain>
    </source>
</reference>
<dbReference type="EMBL" id="MLGG01000004">
    <property type="protein sequence ID" value="KAK1465930.1"/>
    <property type="molecule type" value="Genomic_DNA"/>
</dbReference>
<name>A0AAI9UW76_9PEZI</name>
<accession>A0AAI9UW76</accession>
<proteinExistence type="predicted"/>
<protein>
    <submittedName>
        <fullName evidence="2">Uncharacterized protein</fullName>
    </submittedName>
</protein>